<keyword evidence="4" id="KW-1185">Reference proteome</keyword>
<keyword evidence="1" id="KW-0812">Transmembrane</keyword>
<keyword evidence="1" id="KW-1133">Transmembrane helix</keyword>
<reference evidence="2" key="1">
    <citation type="submission" date="2023-06" db="EMBL/GenBank/DDBJ databases">
        <authorList>
            <person name="Kurt Z."/>
        </authorList>
    </citation>
    <scope>NUCLEOTIDE SEQUENCE</scope>
</reference>
<dbReference type="Proteomes" id="UP001642409">
    <property type="component" value="Unassembled WGS sequence"/>
</dbReference>
<reference evidence="3 4" key="2">
    <citation type="submission" date="2024-07" db="EMBL/GenBank/DDBJ databases">
        <authorList>
            <person name="Akdeniz Z."/>
        </authorList>
    </citation>
    <scope>NUCLEOTIDE SEQUENCE [LARGE SCALE GENOMIC DNA]</scope>
</reference>
<dbReference type="AlphaFoldDB" id="A0AA86UJ51"/>
<organism evidence="2">
    <name type="scientific">Hexamita inflata</name>
    <dbReference type="NCBI Taxonomy" id="28002"/>
    <lineage>
        <taxon>Eukaryota</taxon>
        <taxon>Metamonada</taxon>
        <taxon>Diplomonadida</taxon>
        <taxon>Hexamitidae</taxon>
        <taxon>Hexamitinae</taxon>
        <taxon>Hexamita</taxon>
    </lineage>
</organism>
<gene>
    <name evidence="2" type="ORF">HINF_LOCUS40817</name>
    <name evidence="3" type="ORF">HINF_LOCUS77433</name>
</gene>
<sequence>MRYQFNTQNTVSLIFLFVFLHLVFSYAINFAVQYKSATKTNISIFDCIQRALLTSITYSFYRQCTEKPTPYRMRDLREFYHARTTQMMRQIHMRQSQISTADY</sequence>
<evidence type="ECO:0000313" key="2">
    <source>
        <dbReference type="EMBL" id="CAI9953172.1"/>
    </source>
</evidence>
<comment type="caution">
    <text evidence="2">The sequence shown here is derived from an EMBL/GenBank/DDBJ whole genome shotgun (WGS) entry which is preliminary data.</text>
</comment>
<evidence type="ECO:0000256" key="1">
    <source>
        <dbReference type="SAM" id="Phobius"/>
    </source>
</evidence>
<dbReference type="EMBL" id="CATOUU010000837">
    <property type="protein sequence ID" value="CAI9953172.1"/>
    <property type="molecule type" value="Genomic_DNA"/>
</dbReference>
<name>A0AA86UJ51_9EUKA</name>
<proteinExistence type="predicted"/>
<keyword evidence="1" id="KW-0472">Membrane</keyword>
<evidence type="ECO:0000313" key="3">
    <source>
        <dbReference type="EMBL" id="CAL6113280.1"/>
    </source>
</evidence>
<accession>A0AA86UJ51</accession>
<feature type="transmembrane region" description="Helical" evidence="1">
    <location>
        <begin position="12"/>
        <end position="32"/>
    </location>
</feature>
<dbReference type="EMBL" id="CAXDID020000761">
    <property type="protein sequence ID" value="CAL6113280.1"/>
    <property type="molecule type" value="Genomic_DNA"/>
</dbReference>
<protein>
    <submittedName>
        <fullName evidence="3">Hypothetical_protein</fullName>
    </submittedName>
</protein>
<evidence type="ECO:0000313" key="4">
    <source>
        <dbReference type="Proteomes" id="UP001642409"/>
    </source>
</evidence>